<dbReference type="InterPro" id="IPR052019">
    <property type="entry name" value="F420H2_bilvrd_red/Heme_oxyg"/>
</dbReference>
<dbReference type="GO" id="GO:0005829">
    <property type="term" value="C:cytosol"/>
    <property type="evidence" value="ECO:0007669"/>
    <property type="project" value="TreeGrafter"/>
</dbReference>
<dbReference type="AlphaFoldDB" id="A0A502D2G0"/>
<dbReference type="EMBL" id="RCZM01000001">
    <property type="protein sequence ID" value="TPG19042.1"/>
    <property type="molecule type" value="Genomic_DNA"/>
</dbReference>
<evidence type="ECO:0000256" key="1">
    <source>
        <dbReference type="ARBA" id="ARBA00023002"/>
    </source>
</evidence>
<keyword evidence="4" id="KW-1185">Reference proteome</keyword>
<dbReference type="PANTHER" id="PTHR35176">
    <property type="entry name" value="HEME OXYGENASE HI_0854-RELATED"/>
    <property type="match status" value="1"/>
</dbReference>
<dbReference type="OrthoDB" id="157302at2"/>
<dbReference type="InterPro" id="IPR012349">
    <property type="entry name" value="Split_barrel_FMN-bd"/>
</dbReference>
<accession>A0A502D2G0</accession>
<feature type="domain" description="Pyridoxamine 5'-phosphate oxidase N-terminal" evidence="2">
    <location>
        <begin position="39"/>
        <end position="116"/>
    </location>
</feature>
<protein>
    <submittedName>
        <fullName evidence="3">Pyridoxamine 5'-phosphate oxidase family protein</fullName>
    </submittedName>
</protein>
<dbReference type="GO" id="GO:0016627">
    <property type="term" value="F:oxidoreductase activity, acting on the CH-CH group of donors"/>
    <property type="evidence" value="ECO:0007669"/>
    <property type="project" value="TreeGrafter"/>
</dbReference>
<dbReference type="RefSeq" id="WP_140736683.1">
    <property type="nucleotide sequence ID" value="NZ_RCZM01000001.1"/>
</dbReference>
<evidence type="ECO:0000313" key="3">
    <source>
        <dbReference type="EMBL" id="TPG19042.1"/>
    </source>
</evidence>
<evidence type="ECO:0000313" key="4">
    <source>
        <dbReference type="Proteomes" id="UP000317722"/>
    </source>
</evidence>
<dbReference type="Gene3D" id="2.30.110.10">
    <property type="entry name" value="Electron Transport, Fmn-binding Protein, Chain A"/>
    <property type="match status" value="1"/>
</dbReference>
<dbReference type="SUPFAM" id="SSF50475">
    <property type="entry name" value="FMN-binding split barrel"/>
    <property type="match status" value="1"/>
</dbReference>
<dbReference type="InterPro" id="IPR011576">
    <property type="entry name" value="Pyridox_Oxase_N"/>
</dbReference>
<comment type="caution">
    <text evidence="3">The sequence shown here is derived from an EMBL/GenBank/DDBJ whole genome shotgun (WGS) entry which is preliminary data.</text>
</comment>
<reference evidence="3 4" key="1">
    <citation type="journal article" date="2019" name="Environ. Microbiol.">
        <title>Species interactions and distinct microbial communities in high Arctic permafrost affected cryosols are associated with the CH4 and CO2 gas fluxes.</title>
        <authorList>
            <person name="Altshuler I."/>
            <person name="Hamel J."/>
            <person name="Turney S."/>
            <person name="Magnuson E."/>
            <person name="Levesque R."/>
            <person name="Greer C."/>
            <person name="Whyte L.G."/>
        </authorList>
    </citation>
    <scope>NUCLEOTIDE SEQUENCE [LARGE SCALE GENOMIC DNA]</scope>
    <source>
        <strain evidence="3 4">S9.3A</strain>
    </source>
</reference>
<dbReference type="Proteomes" id="UP000317722">
    <property type="component" value="Unassembled WGS sequence"/>
</dbReference>
<gene>
    <name evidence="3" type="ORF">EAH86_00515</name>
</gene>
<dbReference type="GO" id="GO:0070967">
    <property type="term" value="F:coenzyme F420 binding"/>
    <property type="evidence" value="ECO:0007669"/>
    <property type="project" value="TreeGrafter"/>
</dbReference>
<dbReference type="PANTHER" id="PTHR35176:SF4">
    <property type="entry name" value="PYRIDOXAMINE 5'-PHOSPHATE OXIDASE-RELATED FMN-BINDING"/>
    <property type="match status" value="1"/>
</dbReference>
<dbReference type="Pfam" id="PF01243">
    <property type="entry name" value="PNPOx_N"/>
    <property type="match status" value="1"/>
</dbReference>
<proteinExistence type="predicted"/>
<name>A0A502D2G0_9MICO</name>
<sequence length="176" mass="18548">MDATNLAELYDLPQLDWAPIEAQLGPALTQKPGTGGPNRHTCWLSTVNADGSPHVTGVGAFWDDGAFWVVTGTRTRKGRNLTRERRCAVSVATSDYDLVVDGNASLVTDPDRVARIAVVAVDGGWPARVDDSGTALTAPYSAPSAGPPPWSVFRIVPTSATALATSEPGGATRWTF</sequence>
<keyword evidence="1" id="KW-0560">Oxidoreductase</keyword>
<organism evidence="3 4">
    <name type="scientific">Pedococcus bigeumensis</name>
    <dbReference type="NCBI Taxonomy" id="433644"/>
    <lineage>
        <taxon>Bacteria</taxon>
        <taxon>Bacillati</taxon>
        <taxon>Actinomycetota</taxon>
        <taxon>Actinomycetes</taxon>
        <taxon>Micrococcales</taxon>
        <taxon>Intrasporangiaceae</taxon>
        <taxon>Pedococcus</taxon>
    </lineage>
</organism>
<evidence type="ECO:0000259" key="2">
    <source>
        <dbReference type="Pfam" id="PF01243"/>
    </source>
</evidence>